<protein>
    <recommendedName>
        <fullName evidence="3">DUF4442 domain-containing protein</fullName>
    </recommendedName>
</protein>
<dbReference type="SUPFAM" id="SSF54637">
    <property type="entry name" value="Thioesterase/thiol ester dehydrase-isomerase"/>
    <property type="match status" value="1"/>
</dbReference>
<organism evidence="1 2">
    <name type="scientific">Vibrio maritimus</name>
    <dbReference type="NCBI Taxonomy" id="990268"/>
    <lineage>
        <taxon>Bacteria</taxon>
        <taxon>Pseudomonadati</taxon>
        <taxon>Pseudomonadota</taxon>
        <taxon>Gammaproteobacteria</taxon>
        <taxon>Vibrionales</taxon>
        <taxon>Vibrionaceae</taxon>
        <taxon>Vibrio</taxon>
    </lineage>
</organism>
<accession>A0A090SJW1</accession>
<dbReference type="Gene3D" id="3.10.129.10">
    <property type="entry name" value="Hotdog Thioesterase"/>
    <property type="match status" value="1"/>
</dbReference>
<comment type="caution">
    <text evidence="1">The sequence shown here is derived from an EMBL/GenBank/DDBJ whole genome shotgun (WGS) entry which is preliminary data.</text>
</comment>
<sequence>MDRRLAKIYKPKYVKFALNIWPPFWGAGIRIEEISEDFRSVKVRLKLRWWNKNANRSQFGGSIFAMTDPIYSLMLMGILREQYYVWDKEASIDFIKPGFSDLRAEFVVSQDMLDDILQSTATGEKCFPEFVTHIQNNKGEVVSTIQRKLYIRKKAEYREMQASDTESVGA</sequence>
<name>A0A090SJW1_9VIBR</name>
<dbReference type="Pfam" id="PF14539">
    <property type="entry name" value="DUF4442"/>
    <property type="match status" value="1"/>
</dbReference>
<dbReference type="RefSeq" id="WP_042473656.1">
    <property type="nucleotide sequence ID" value="NZ_CP090438.1"/>
</dbReference>
<evidence type="ECO:0000313" key="2">
    <source>
        <dbReference type="Proteomes" id="UP000029228"/>
    </source>
</evidence>
<dbReference type="STRING" id="990268.JCM19235_1083"/>
<dbReference type="InterPro" id="IPR027961">
    <property type="entry name" value="DUF4442"/>
</dbReference>
<reference evidence="1 2" key="2">
    <citation type="submission" date="2014-09" db="EMBL/GenBank/DDBJ databases">
        <authorList>
            <consortium name="NBRP consortium"/>
            <person name="Sawabe T."/>
            <person name="Meirelles P."/>
            <person name="Nakanishi M."/>
            <person name="Sayaka M."/>
            <person name="Hattori M."/>
            <person name="Ohkuma M."/>
        </authorList>
    </citation>
    <scope>NUCLEOTIDE SEQUENCE [LARGE SCALE GENOMIC DNA]</scope>
    <source>
        <strain evidence="2">JCM19235</strain>
    </source>
</reference>
<dbReference type="Proteomes" id="UP000029228">
    <property type="component" value="Unassembled WGS sequence"/>
</dbReference>
<evidence type="ECO:0000313" key="1">
    <source>
        <dbReference type="EMBL" id="GAL19727.1"/>
    </source>
</evidence>
<evidence type="ECO:0008006" key="3">
    <source>
        <dbReference type="Google" id="ProtNLM"/>
    </source>
</evidence>
<dbReference type="OrthoDB" id="9814774at2"/>
<gene>
    <name evidence="1" type="ORF">JCM19235_1083</name>
</gene>
<dbReference type="InterPro" id="IPR029069">
    <property type="entry name" value="HotDog_dom_sf"/>
</dbReference>
<dbReference type="EMBL" id="BBMR01000004">
    <property type="protein sequence ID" value="GAL19727.1"/>
    <property type="molecule type" value="Genomic_DNA"/>
</dbReference>
<reference evidence="1 2" key="1">
    <citation type="submission" date="2014-09" db="EMBL/GenBank/DDBJ databases">
        <title>Vibrio maritimus JCM 19235. (C45) whole genome shotgun sequence.</title>
        <authorList>
            <person name="Sawabe T."/>
            <person name="Meirelles P."/>
            <person name="Nakanishi M."/>
            <person name="Sayaka M."/>
            <person name="Hattori M."/>
            <person name="Ohkuma M."/>
        </authorList>
    </citation>
    <scope>NUCLEOTIDE SEQUENCE [LARGE SCALE GENOMIC DNA]</scope>
    <source>
        <strain evidence="2">JCM19235</strain>
    </source>
</reference>
<dbReference type="AlphaFoldDB" id="A0A090SJW1"/>
<proteinExistence type="predicted"/>
<keyword evidence="2" id="KW-1185">Reference proteome</keyword>